<keyword evidence="10" id="KW-1185">Reference proteome</keyword>
<reference evidence="9" key="1">
    <citation type="submission" date="2021-06" db="EMBL/GenBank/DDBJ databases">
        <authorList>
            <consortium name="DOE Joint Genome Institute"/>
            <person name="Mondo S.J."/>
            <person name="Amses K.R."/>
            <person name="Simmons D.R."/>
            <person name="Longcore J.E."/>
            <person name="Seto K."/>
            <person name="Alves G.H."/>
            <person name="Bonds A.E."/>
            <person name="Quandt C.A."/>
            <person name="Davis W.J."/>
            <person name="Chang Y."/>
            <person name="Letcher P.M."/>
            <person name="Powell M.J."/>
            <person name="Kuo A."/>
            <person name="Labutti K."/>
            <person name="Pangilinan J."/>
            <person name="Andreopoulos W."/>
            <person name="Tritt A."/>
            <person name="Riley R."/>
            <person name="Hundley H."/>
            <person name="Johnson J."/>
            <person name="Lipzen A."/>
            <person name="Barry K."/>
            <person name="Berbee M.L."/>
            <person name="Buchler N.E."/>
            <person name="Grigoriev I.V."/>
            <person name="Spatafora J.W."/>
            <person name="Stajich J.E."/>
            <person name="James T.Y."/>
        </authorList>
    </citation>
    <scope>NUCLEOTIDE SEQUENCE</scope>
    <source>
        <strain evidence="9">AG</strain>
    </source>
</reference>
<dbReference type="InterPro" id="IPR023244">
    <property type="entry name" value="Brefeldin_A-sensitivity_4"/>
</dbReference>
<sequence>MLPPVYDGSNYKSREPSIISNHESGRSDIEAPAVPPRMKIPFNVRVRFVVWRISQALSSYECKFTIKMALAVFVLALPAYIPSSQEWYASVRGQWAAVTVIAIMNPTTGGTINGSLWRVVGTLIGSFMGWAAIAANGGPYVIVLFGFILSLIFFYVHLATSYNRVCIVVMTAFEIVAVAGRVNPLPGETTEMMVLKRTVTMIVGIGVALIFSWLLWPFVARHQLKKSLADVIYELGEYYAFIISAFLYDDIHRVHSPDDIKSCEKQERTLQRAIVACRELLKLTLHEPGLKAPFPTDFYDEMITSTQNLLDRLCNLKCAVVDMPVEVRRKTINPSVYLYRRDMTAALLLHFHTLSVSLKAKQPLPAYMPSARLARIRLMNRRREHHHDSTDTMVQFKYLTWFAMASSSEEIIEELEHLTILIRYITGESKNSHLVRTSGVRLQERQKCNRGFYDVEGNF</sequence>
<keyword evidence="4 6" id="KW-0472">Membrane</keyword>
<evidence type="ECO:0000259" key="8">
    <source>
        <dbReference type="Pfam" id="PF13515"/>
    </source>
</evidence>
<reference evidence="9" key="2">
    <citation type="journal article" date="2022" name="Proc. Natl. Acad. Sci. U.S.A.">
        <title>Diploid-dominant life cycles characterize the early evolution of Fungi.</title>
        <authorList>
            <person name="Amses K.R."/>
            <person name="Simmons D.R."/>
            <person name="Longcore J.E."/>
            <person name="Mondo S.J."/>
            <person name="Seto K."/>
            <person name="Jeronimo G.H."/>
            <person name="Bonds A.E."/>
            <person name="Quandt C.A."/>
            <person name="Davis W.J."/>
            <person name="Chang Y."/>
            <person name="Federici B.A."/>
            <person name="Kuo A."/>
            <person name="LaButti K."/>
            <person name="Pangilinan J."/>
            <person name="Andreopoulos W."/>
            <person name="Tritt A."/>
            <person name="Riley R."/>
            <person name="Hundley H."/>
            <person name="Johnson J."/>
            <person name="Lipzen A."/>
            <person name="Barry K."/>
            <person name="Lang B.F."/>
            <person name="Cuomo C.A."/>
            <person name="Buchler N.E."/>
            <person name="Grigoriev I.V."/>
            <person name="Spatafora J.W."/>
            <person name="Stajich J.E."/>
            <person name="James T.Y."/>
        </authorList>
    </citation>
    <scope>NUCLEOTIDE SEQUENCE</scope>
    <source>
        <strain evidence="9">AG</strain>
    </source>
</reference>
<feature type="transmembrane region" description="Helical" evidence="6">
    <location>
        <begin position="140"/>
        <end position="158"/>
    </location>
</feature>
<dbReference type="RefSeq" id="XP_051444392.1">
    <property type="nucleotide sequence ID" value="XM_051589164.1"/>
</dbReference>
<feature type="domain" description="Integral membrane bound transporter" evidence="8">
    <location>
        <begin position="87"/>
        <end position="211"/>
    </location>
</feature>
<dbReference type="PANTHER" id="PTHR47804:SF3">
    <property type="entry name" value="PROTEIN BRE4"/>
    <property type="match status" value="1"/>
</dbReference>
<dbReference type="InterPro" id="IPR049453">
    <property type="entry name" value="Memb_transporter_dom"/>
</dbReference>
<gene>
    <name evidence="9" type="ORF">K450DRAFT_241882</name>
</gene>
<keyword evidence="3 6" id="KW-1133">Transmembrane helix</keyword>
<comment type="caution">
    <text evidence="9">The sequence shown here is derived from an EMBL/GenBank/DDBJ whole genome shotgun (WGS) entry which is preliminary data.</text>
</comment>
<evidence type="ECO:0000256" key="5">
    <source>
        <dbReference type="SAM" id="MobiDB-lite"/>
    </source>
</evidence>
<dbReference type="PRINTS" id="PR02047">
    <property type="entry name" value="BREFELDNASP4"/>
</dbReference>
<dbReference type="EMBL" id="MU620920">
    <property type="protein sequence ID" value="KAI8579388.1"/>
    <property type="molecule type" value="Genomic_DNA"/>
</dbReference>
<evidence type="ECO:0000256" key="2">
    <source>
        <dbReference type="ARBA" id="ARBA00022692"/>
    </source>
</evidence>
<evidence type="ECO:0000259" key="7">
    <source>
        <dbReference type="Pfam" id="PF10334"/>
    </source>
</evidence>
<dbReference type="Pfam" id="PF13515">
    <property type="entry name" value="FUSC_2"/>
    <property type="match status" value="1"/>
</dbReference>
<accession>A0AAD5E8K0</accession>
<feature type="transmembrane region" description="Helical" evidence="6">
    <location>
        <begin position="165"/>
        <end position="182"/>
    </location>
</feature>
<protein>
    <recommendedName>
        <fullName evidence="11">DUF2421 domain-containing protein</fullName>
    </recommendedName>
</protein>
<keyword evidence="2 6" id="KW-0812">Transmembrane</keyword>
<dbReference type="InterPro" id="IPR018820">
    <property type="entry name" value="BRE4-related_DUF2421"/>
</dbReference>
<proteinExistence type="predicted"/>
<name>A0AAD5E8K0_UMBRA</name>
<evidence type="ECO:0000256" key="4">
    <source>
        <dbReference type="ARBA" id="ARBA00023136"/>
    </source>
</evidence>
<dbReference type="AlphaFoldDB" id="A0AAD5E8K0"/>
<evidence type="ECO:0000313" key="9">
    <source>
        <dbReference type="EMBL" id="KAI8579388.1"/>
    </source>
</evidence>
<dbReference type="GeneID" id="75914509"/>
<dbReference type="PANTHER" id="PTHR47804">
    <property type="entry name" value="60S RIBOSOMAL PROTEIN L19"/>
    <property type="match status" value="1"/>
</dbReference>
<evidence type="ECO:0008006" key="11">
    <source>
        <dbReference type="Google" id="ProtNLM"/>
    </source>
</evidence>
<feature type="transmembrane region" description="Helical" evidence="6">
    <location>
        <begin position="64"/>
        <end position="81"/>
    </location>
</feature>
<dbReference type="Proteomes" id="UP001206595">
    <property type="component" value="Unassembled WGS sequence"/>
</dbReference>
<evidence type="ECO:0000256" key="6">
    <source>
        <dbReference type="SAM" id="Phobius"/>
    </source>
</evidence>
<feature type="region of interest" description="Disordered" evidence="5">
    <location>
        <begin position="1"/>
        <end position="30"/>
    </location>
</feature>
<organism evidence="9 10">
    <name type="scientific">Umbelopsis ramanniana AG</name>
    <dbReference type="NCBI Taxonomy" id="1314678"/>
    <lineage>
        <taxon>Eukaryota</taxon>
        <taxon>Fungi</taxon>
        <taxon>Fungi incertae sedis</taxon>
        <taxon>Mucoromycota</taxon>
        <taxon>Mucoromycotina</taxon>
        <taxon>Umbelopsidomycetes</taxon>
        <taxon>Umbelopsidales</taxon>
        <taxon>Umbelopsidaceae</taxon>
        <taxon>Umbelopsis</taxon>
    </lineage>
</organism>
<dbReference type="InterPro" id="IPR052430">
    <property type="entry name" value="IVT-Associated"/>
</dbReference>
<feature type="domain" description="DUF2421" evidence="7">
    <location>
        <begin position="220"/>
        <end position="428"/>
    </location>
</feature>
<evidence type="ECO:0000256" key="3">
    <source>
        <dbReference type="ARBA" id="ARBA00022989"/>
    </source>
</evidence>
<evidence type="ECO:0000256" key="1">
    <source>
        <dbReference type="ARBA" id="ARBA00004141"/>
    </source>
</evidence>
<dbReference type="Pfam" id="PF10334">
    <property type="entry name" value="BRE4"/>
    <property type="match status" value="1"/>
</dbReference>
<feature type="transmembrane region" description="Helical" evidence="6">
    <location>
        <begin position="194"/>
        <end position="216"/>
    </location>
</feature>
<dbReference type="GO" id="GO:0016020">
    <property type="term" value="C:membrane"/>
    <property type="evidence" value="ECO:0007669"/>
    <property type="project" value="UniProtKB-SubCell"/>
</dbReference>
<comment type="subcellular location">
    <subcellularLocation>
        <location evidence="1">Membrane</location>
        <topology evidence="1">Multi-pass membrane protein</topology>
    </subcellularLocation>
</comment>
<evidence type="ECO:0000313" key="10">
    <source>
        <dbReference type="Proteomes" id="UP001206595"/>
    </source>
</evidence>